<dbReference type="Proteomes" id="UP000768567">
    <property type="component" value="Unassembled WGS sequence"/>
</dbReference>
<keyword evidence="6" id="KW-0963">Cytoplasm</keyword>
<comment type="caution">
    <text evidence="7">The sequence shown here is derived from an EMBL/GenBank/DDBJ whole genome shotgun (WGS) entry which is preliminary data.</text>
</comment>
<comment type="catalytic activity">
    <reaction evidence="5 6">
        <text>NAD(+) + ATP = ADP + NADP(+) + H(+)</text>
        <dbReference type="Rhea" id="RHEA:18629"/>
        <dbReference type="ChEBI" id="CHEBI:15378"/>
        <dbReference type="ChEBI" id="CHEBI:30616"/>
        <dbReference type="ChEBI" id="CHEBI:57540"/>
        <dbReference type="ChEBI" id="CHEBI:58349"/>
        <dbReference type="ChEBI" id="CHEBI:456216"/>
        <dbReference type="EC" id="2.7.1.23"/>
    </reaction>
</comment>
<dbReference type="SUPFAM" id="SSF111331">
    <property type="entry name" value="NAD kinase/diacylglycerol kinase-like"/>
    <property type="match status" value="1"/>
</dbReference>
<dbReference type="EMBL" id="JADCKC010000001">
    <property type="protein sequence ID" value="MBE5036524.1"/>
    <property type="molecule type" value="Genomic_DNA"/>
</dbReference>
<keyword evidence="4 6" id="KW-0520">NAD</keyword>
<keyword evidence="6" id="KW-0547">Nucleotide-binding</keyword>
<proteinExistence type="inferred from homology"/>
<evidence type="ECO:0000256" key="3">
    <source>
        <dbReference type="ARBA" id="ARBA00022857"/>
    </source>
</evidence>
<dbReference type="PANTHER" id="PTHR20275:SF0">
    <property type="entry name" value="NAD KINASE"/>
    <property type="match status" value="1"/>
</dbReference>
<dbReference type="RefSeq" id="WP_193499830.1">
    <property type="nucleotide sequence ID" value="NZ_JADCKC010000001.1"/>
</dbReference>
<comment type="similarity">
    <text evidence="6">Belongs to the NAD kinase family.</text>
</comment>
<feature type="binding site" evidence="6">
    <location>
        <position position="167"/>
    </location>
    <ligand>
        <name>NAD(+)</name>
        <dbReference type="ChEBI" id="CHEBI:57540"/>
    </ligand>
</feature>
<dbReference type="InterPro" id="IPR002504">
    <property type="entry name" value="NADK"/>
</dbReference>
<dbReference type="Pfam" id="PF01513">
    <property type="entry name" value="NAD_kinase"/>
    <property type="match status" value="1"/>
</dbReference>
<keyword evidence="8" id="KW-1185">Reference proteome</keyword>
<feature type="binding site" evidence="6">
    <location>
        <position position="169"/>
    </location>
    <ligand>
        <name>NAD(+)</name>
        <dbReference type="ChEBI" id="CHEBI:57540"/>
    </ligand>
</feature>
<feature type="active site" description="Proton acceptor" evidence="6">
    <location>
        <position position="68"/>
    </location>
</feature>
<protein>
    <recommendedName>
        <fullName evidence="6">NAD kinase</fullName>
        <ecNumber evidence="6">2.7.1.23</ecNumber>
    </recommendedName>
    <alternativeName>
        <fullName evidence="6">ATP-dependent NAD kinase</fullName>
    </alternativeName>
</protein>
<keyword evidence="6" id="KW-0067">ATP-binding</keyword>
<dbReference type="InterPro" id="IPR017437">
    <property type="entry name" value="ATP-NAD_kinase_PpnK-typ_C"/>
</dbReference>
<evidence type="ECO:0000256" key="5">
    <source>
        <dbReference type="ARBA" id="ARBA00047925"/>
    </source>
</evidence>
<name>A0ABR9R071_9FIRM</name>
<keyword evidence="3 6" id="KW-0521">NADP</keyword>
<dbReference type="EC" id="2.7.1.23" evidence="6"/>
<dbReference type="InterPro" id="IPR016064">
    <property type="entry name" value="NAD/diacylglycerol_kinase_sf"/>
</dbReference>
<evidence type="ECO:0000256" key="6">
    <source>
        <dbReference type="HAMAP-Rule" id="MF_00361"/>
    </source>
</evidence>
<evidence type="ECO:0000313" key="8">
    <source>
        <dbReference type="Proteomes" id="UP000768567"/>
    </source>
</evidence>
<comment type="subcellular location">
    <subcellularLocation>
        <location evidence="6">Cytoplasm</location>
    </subcellularLocation>
</comment>
<dbReference type="Gene3D" id="3.40.50.10330">
    <property type="entry name" value="Probable inorganic polyphosphate/atp-NAD kinase, domain 1"/>
    <property type="match status" value="1"/>
</dbReference>
<feature type="binding site" evidence="6">
    <location>
        <position position="73"/>
    </location>
    <ligand>
        <name>NAD(+)</name>
        <dbReference type="ChEBI" id="CHEBI:57540"/>
    </ligand>
</feature>
<sequence>MTVLLYPNPLKDTDLSVTRRAAALLAGYGVRVLLPDGLGPDAVCQEAQCLPLDQALAQADQVITIGGDGTLLRAAAQCLEAGKPLLGINLGRMGFLATCEMDEMPSKLKRLAVGDYHLEPRSLLKVEKNGGEWTSAALNDVVLFGKSRMHPMDYTVYCDGVFVCRYRSDGIIAATPTGSTAYSLSAGGPILDASASVFVLNAICPHSPRQIPLVFSASRRLTVVTEASNRDNVLASADSRVSCELEPGDKVDIFVAETPLQLATFDRAEQFRAIETKLMRR</sequence>
<keyword evidence="1 6" id="KW-0808">Transferase</keyword>
<dbReference type="PANTHER" id="PTHR20275">
    <property type="entry name" value="NAD KINASE"/>
    <property type="match status" value="1"/>
</dbReference>
<evidence type="ECO:0000256" key="4">
    <source>
        <dbReference type="ARBA" id="ARBA00023027"/>
    </source>
</evidence>
<feature type="binding site" evidence="6">
    <location>
        <begin position="139"/>
        <end position="140"/>
    </location>
    <ligand>
        <name>NAD(+)</name>
        <dbReference type="ChEBI" id="CHEBI:57540"/>
    </ligand>
</feature>
<feature type="binding site" evidence="6">
    <location>
        <position position="150"/>
    </location>
    <ligand>
        <name>NAD(+)</name>
        <dbReference type="ChEBI" id="CHEBI:57540"/>
    </ligand>
</feature>
<dbReference type="Pfam" id="PF20143">
    <property type="entry name" value="NAD_kinase_C"/>
    <property type="match status" value="1"/>
</dbReference>
<reference evidence="7 8" key="1">
    <citation type="submission" date="2020-10" db="EMBL/GenBank/DDBJ databases">
        <title>ChiBAC.</title>
        <authorList>
            <person name="Zenner C."/>
            <person name="Hitch T.C.A."/>
            <person name="Clavel T."/>
        </authorList>
    </citation>
    <scope>NUCLEOTIDE SEQUENCE [LARGE SCALE GENOMIC DNA]</scope>
    <source>
        <strain evidence="7 8">DSM 109015</strain>
    </source>
</reference>
<feature type="binding site" evidence="6">
    <location>
        <begin position="68"/>
        <end position="69"/>
    </location>
    <ligand>
        <name>NAD(+)</name>
        <dbReference type="ChEBI" id="CHEBI:57540"/>
    </ligand>
</feature>
<dbReference type="InterPro" id="IPR017438">
    <property type="entry name" value="ATP-NAD_kinase_N"/>
</dbReference>
<evidence type="ECO:0000256" key="1">
    <source>
        <dbReference type="ARBA" id="ARBA00022679"/>
    </source>
</evidence>
<evidence type="ECO:0000313" key="7">
    <source>
        <dbReference type="EMBL" id="MBE5036524.1"/>
    </source>
</evidence>
<comment type="function">
    <text evidence="6">Involved in the regulation of the intracellular balance of NAD and NADP, and is a key enzyme in the biosynthesis of NADP. Catalyzes specifically the phosphorylation on 2'-hydroxyl of the adenosine moiety of NAD to yield NADP.</text>
</comment>
<comment type="cofactor">
    <cofactor evidence="6">
        <name>a divalent metal cation</name>
        <dbReference type="ChEBI" id="CHEBI:60240"/>
    </cofactor>
</comment>
<gene>
    <name evidence="6" type="primary">nadK</name>
    <name evidence="7" type="ORF">INF35_01775</name>
</gene>
<dbReference type="Gene3D" id="2.60.200.30">
    <property type="entry name" value="Probable inorganic polyphosphate/atp-NAD kinase, domain 2"/>
    <property type="match status" value="1"/>
</dbReference>
<accession>A0ABR9R071</accession>
<organism evidence="7 8">
    <name type="scientific">Gemmiger gallinarum</name>
    <dbReference type="NCBI Taxonomy" id="2779354"/>
    <lineage>
        <taxon>Bacteria</taxon>
        <taxon>Bacillati</taxon>
        <taxon>Bacillota</taxon>
        <taxon>Clostridia</taxon>
        <taxon>Eubacteriales</taxon>
        <taxon>Gemmiger</taxon>
    </lineage>
</organism>
<evidence type="ECO:0000256" key="2">
    <source>
        <dbReference type="ARBA" id="ARBA00022777"/>
    </source>
</evidence>
<dbReference type="GO" id="GO:0016301">
    <property type="term" value="F:kinase activity"/>
    <property type="evidence" value="ECO:0007669"/>
    <property type="project" value="UniProtKB-KW"/>
</dbReference>
<dbReference type="HAMAP" id="MF_00361">
    <property type="entry name" value="NAD_kinase"/>
    <property type="match status" value="1"/>
</dbReference>
<comment type="caution">
    <text evidence="6">Lacks conserved residue(s) required for the propagation of feature annotation.</text>
</comment>
<keyword evidence="2 6" id="KW-0418">Kinase</keyword>
<feature type="binding site" evidence="6">
    <location>
        <begin position="180"/>
        <end position="185"/>
    </location>
    <ligand>
        <name>NAD(+)</name>
        <dbReference type="ChEBI" id="CHEBI:57540"/>
    </ligand>
</feature>